<dbReference type="eggNOG" id="KOG2124">
    <property type="taxonomic scope" value="Eukaryota"/>
</dbReference>
<evidence type="ECO:0000259" key="15">
    <source>
        <dbReference type="Pfam" id="PF04987"/>
    </source>
</evidence>
<feature type="transmembrane region" description="Helical" evidence="14">
    <location>
        <begin position="881"/>
        <end position="904"/>
    </location>
</feature>
<evidence type="ECO:0000256" key="10">
    <source>
        <dbReference type="ARBA" id="ARBA00023136"/>
    </source>
</evidence>
<gene>
    <name evidence="16" type="primary">KNAG0C01080</name>
    <name evidence="16" type="ordered locus">KNAG_0C01080</name>
</gene>
<dbReference type="SUPFAM" id="SSF53649">
    <property type="entry name" value="Alkaline phosphatase-like"/>
    <property type="match status" value="1"/>
</dbReference>
<reference evidence="16 17" key="1">
    <citation type="journal article" date="2011" name="Proc. Natl. Acad. Sci. U.S.A.">
        <title>Evolutionary erosion of yeast sex chromosomes by mating-type switching accidents.</title>
        <authorList>
            <person name="Gordon J.L."/>
            <person name="Armisen D."/>
            <person name="Proux-Wera E."/>
            <person name="Oheigeartaigh S.S."/>
            <person name="Byrne K.P."/>
            <person name="Wolfe K.H."/>
        </authorList>
    </citation>
    <scope>NUCLEOTIDE SEQUENCE [LARGE SCALE GENOMIC DNA]</scope>
    <source>
        <strain evidence="17">ATCC MYA-139 / BCRC 22969 / CBS 8797 / CCRC 22969 / KCTC 17520 / NBRC 10181 / NCYC 3082</strain>
    </source>
</reference>
<evidence type="ECO:0000256" key="2">
    <source>
        <dbReference type="ARBA" id="ARBA00004687"/>
    </source>
</evidence>
<feature type="domain" description="GPI ethanolamine phosphate transferase 1 C-terminal" evidence="15">
    <location>
        <begin position="442"/>
        <end position="880"/>
    </location>
</feature>
<dbReference type="Gene3D" id="3.40.720.10">
    <property type="entry name" value="Alkaline Phosphatase, subunit A"/>
    <property type="match status" value="1"/>
</dbReference>
<dbReference type="AlphaFoldDB" id="J7S5L2"/>
<evidence type="ECO:0000256" key="3">
    <source>
        <dbReference type="ARBA" id="ARBA00008400"/>
    </source>
</evidence>
<protein>
    <recommendedName>
        <fullName evidence="4 14">GPI ethanolamine phosphate transferase 1</fullName>
        <ecNumber evidence="14">2.-.-.-</ecNumber>
    </recommendedName>
</protein>
<dbReference type="GO" id="GO:0009277">
    <property type="term" value="C:fungal-type cell wall"/>
    <property type="evidence" value="ECO:0007669"/>
    <property type="project" value="EnsemblFungi"/>
</dbReference>
<dbReference type="GeneID" id="34524901"/>
<evidence type="ECO:0000256" key="4">
    <source>
        <dbReference type="ARBA" id="ARBA00020831"/>
    </source>
</evidence>
<dbReference type="GO" id="GO:0000324">
    <property type="term" value="C:fungal-type vacuole"/>
    <property type="evidence" value="ECO:0007669"/>
    <property type="project" value="EnsemblFungi"/>
</dbReference>
<keyword evidence="12" id="KW-0961">Cell wall biogenesis/degradation</keyword>
<keyword evidence="17" id="KW-1185">Reference proteome</keyword>
<evidence type="ECO:0000313" key="16">
    <source>
        <dbReference type="EMBL" id="CCK69221.1"/>
    </source>
</evidence>
<reference evidence="17" key="2">
    <citation type="submission" date="2012-08" db="EMBL/GenBank/DDBJ databases">
        <title>Genome sequence of Kazachstania naganishii.</title>
        <authorList>
            <person name="Gordon J.L."/>
            <person name="Armisen D."/>
            <person name="Proux-Wera E."/>
            <person name="OhEigeartaigh S.S."/>
            <person name="Byrne K.P."/>
            <person name="Wolfe K.H."/>
        </authorList>
    </citation>
    <scope>NUCLEOTIDE SEQUENCE [LARGE SCALE GENOMIC DNA]</scope>
    <source>
        <strain evidence="17">ATCC MYA-139 / BCRC 22969 / CBS 8797 / CCRC 22969 / KCTC 17520 / NBRC 10181 / NCYC 3082</strain>
    </source>
</reference>
<dbReference type="GO" id="GO:0005789">
    <property type="term" value="C:endoplasmic reticulum membrane"/>
    <property type="evidence" value="ECO:0007669"/>
    <property type="project" value="UniProtKB-SubCell"/>
</dbReference>
<keyword evidence="7 14" id="KW-0812">Transmembrane</keyword>
<dbReference type="InterPro" id="IPR017852">
    <property type="entry name" value="GPI_EtnP_transferase_1_C"/>
</dbReference>
<dbReference type="PANTHER" id="PTHR12250">
    <property type="entry name" value="PHOSPHATIDYLINOSITOL GLYCAN, CLASS N"/>
    <property type="match status" value="1"/>
</dbReference>
<feature type="transmembrane region" description="Helical" evidence="14">
    <location>
        <begin position="821"/>
        <end position="844"/>
    </location>
</feature>
<keyword evidence="8 14" id="KW-0256">Endoplasmic reticulum</keyword>
<evidence type="ECO:0000256" key="9">
    <source>
        <dbReference type="ARBA" id="ARBA00022989"/>
    </source>
</evidence>
<organism evidence="16 17">
    <name type="scientific">Huiozyma naganishii (strain ATCC MYA-139 / BCRC 22969 / CBS 8797 / KCTC 17520 / NBRC 10181 / NCYC 3082 / Yp74L-3)</name>
    <name type="common">Yeast</name>
    <name type="synonym">Kazachstania naganishii</name>
    <dbReference type="NCBI Taxonomy" id="1071383"/>
    <lineage>
        <taxon>Eukaryota</taxon>
        <taxon>Fungi</taxon>
        <taxon>Dikarya</taxon>
        <taxon>Ascomycota</taxon>
        <taxon>Saccharomycotina</taxon>
        <taxon>Saccharomycetes</taxon>
        <taxon>Saccharomycetales</taxon>
        <taxon>Saccharomycetaceae</taxon>
        <taxon>Huiozyma</taxon>
    </lineage>
</organism>
<feature type="transmembrane region" description="Helical" evidence="14">
    <location>
        <begin position="7"/>
        <end position="30"/>
    </location>
</feature>
<dbReference type="FunFam" id="3.40.720.10:FF:000015">
    <property type="entry name" value="GPI ethanolamine phosphate transferase 1"/>
    <property type="match status" value="1"/>
</dbReference>
<keyword evidence="5 14" id="KW-0337">GPI-anchor biosynthesis</keyword>
<evidence type="ECO:0000256" key="13">
    <source>
        <dbReference type="ARBA" id="ARBA00024850"/>
    </source>
</evidence>
<dbReference type="InterPro" id="IPR002591">
    <property type="entry name" value="Phosphodiest/P_Trfase"/>
</dbReference>
<dbReference type="UniPathway" id="UPA00196"/>
<feature type="transmembrane region" description="Helical" evidence="14">
    <location>
        <begin position="492"/>
        <end position="513"/>
    </location>
</feature>
<comment type="similarity">
    <text evidence="3 14">Belongs to the PIGG/PIGN/PIGO family. PIGN subfamily.</text>
</comment>
<feature type="transmembrane region" description="Helical" evidence="14">
    <location>
        <begin position="574"/>
        <end position="593"/>
    </location>
</feature>
<comment type="subcellular location">
    <subcellularLocation>
        <location evidence="1 14">Endoplasmic reticulum membrane</location>
        <topology evidence="1 14">Multi-pass membrane protein</topology>
    </subcellularLocation>
</comment>
<dbReference type="GO" id="GO:0015867">
    <property type="term" value="P:ATP transport"/>
    <property type="evidence" value="ECO:0007669"/>
    <property type="project" value="EnsemblFungi"/>
</dbReference>
<feature type="transmembrane region" description="Helical" evidence="14">
    <location>
        <begin position="626"/>
        <end position="643"/>
    </location>
</feature>
<dbReference type="EC" id="2.-.-.-" evidence="14"/>
<dbReference type="STRING" id="1071383.J7S5L2"/>
<evidence type="ECO:0000256" key="12">
    <source>
        <dbReference type="ARBA" id="ARBA00023316"/>
    </source>
</evidence>
<dbReference type="InterPro" id="IPR037671">
    <property type="entry name" value="PIGN_N"/>
</dbReference>
<evidence type="ECO:0000256" key="7">
    <source>
        <dbReference type="ARBA" id="ARBA00022692"/>
    </source>
</evidence>
<feature type="transmembrane region" description="Helical" evidence="14">
    <location>
        <begin position="856"/>
        <end position="875"/>
    </location>
</feature>
<proteinExistence type="inferred from homology"/>
<accession>J7S5L2</accession>
<sequence length="931" mass="106751">MWNKFRVTLLVVGVLFHLFYLWSIFDIYFVSPLVHGMKQYRSTEQPPAKRLFLIVGDGLRADTTFDMITHPVTGKTEYLAPYIRSLVENNATYGISHTRMPTESRPGHVAMIAGFYEDVSAVTKGWKENPVDFDSFFNQSTHTYSFGSPDILPMFKDGASDHNKVDAWMYGHEFEDFTQSSIELDAYVFNHMDQLFYNSTVNRTLDNEIRQNGNVFFLHLLGCDTAGHSYRPYSPEYYDNVKYIDREVEKLMDKVHNFFDDDDTAFIFTADHGMSAFGSHGDGHPNNTRTPLVAWGAGLNRPKLNDVPIYDNYTKPWNLSHIQRNDVKQADIASLMSYLIGANYPVNSVGELPLAYIAGNESDKLYALYNNARTILEQYIVKRDEVIDSQFVFKDYPKFAKKSHEVYLDEIHYVIDLISQGQESLEAEAIALTEELISTTLEALHYLTTYNWRFTRTIVTFGFIGWIIYSFTIFLKLFILKDGDAALEIKTTWFNWFVFTIIGAVLNYVLYYQRSPFNFYMYLFFPIFFWSQIFASNVVLQRGITEFFKGINNFERILIGAATIAMYEGIVYGFFHRWIFTLIFVLLSVYPFLCGYSGSLLSSFCWIASSIAISTFNLFDAVKIESLTQINLAGLLIVLSSLYSLSKVKQQITRYTRSVFAIQIMAVVLMLVVTNKSVTSLQQRKGLPYDAQIGGWLLMGISFLLLPFLHYLKPNNNYKVRFLVIYLTFAPTFLILTISFESLFYFLFSAYVIQWIEIESQVKLTRDTKEGKNENWLQLLRVSIIGFFLLQVAFFGTGNVASISSFSLDSVYRLLPIFDPFPMGALLMLKLIIPYVILSCGLGILNAKLNIKDYTVSTLIISTSDILSLNFFYLLRTDGSWLDIGVTISNYCLAILSSLFMLVLEMISHILLRNVTIKEAAKSADSEKKTQ</sequence>
<dbReference type="OMA" id="QSYFHRE"/>
<evidence type="ECO:0000256" key="14">
    <source>
        <dbReference type="RuleBase" id="RU367138"/>
    </source>
</evidence>
<evidence type="ECO:0000256" key="1">
    <source>
        <dbReference type="ARBA" id="ARBA00004477"/>
    </source>
</evidence>
<dbReference type="Pfam" id="PF04987">
    <property type="entry name" value="PigN"/>
    <property type="match status" value="1"/>
</dbReference>
<dbReference type="EMBL" id="HE978316">
    <property type="protein sequence ID" value="CCK69221.1"/>
    <property type="molecule type" value="Genomic_DNA"/>
</dbReference>
<dbReference type="KEGG" id="kng:KNAG_0C01080"/>
<dbReference type="RefSeq" id="XP_022463467.1">
    <property type="nucleotide sequence ID" value="XM_022606809.1"/>
</dbReference>
<dbReference type="PANTHER" id="PTHR12250:SF0">
    <property type="entry name" value="GPI ETHANOLAMINE PHOSPHATE TRANSFERASE 1"/>
    <property type="match status" value="1"/>
</dbReference>
<dbReference type="OrthoDB" id="2748310at2759"/>
<evidence type="ECO:0000256" key="6">
    <source>
        <dbReference type="ARBA" id="ARBA00022679"/>
    </source>
</evidence>
<dbReference type="CDD" id="cd16020">
    <property type="entry name" value="GPI_EPT_1"/>
    <property type="match status" value="1"/>
</dbReference>
<evidence type="ECO:0000256" key="5">
    <source>
        <dbReference type="ARBA" id="ARBA00022502"/>
    </source>
</evidence>
<feature type="transmembrane region" description="Helical" evidence="14">
    <location>
        <begin position="693"/>
        <end position="712"/>
    </location>
</feature>
<feature type="transmembrane region" description="Helical" evidence="14">
    <location>
        <begin position="519"/>
        <end position="540"/>
    </location>
</feature>
<evidence type="ECO:0000313" key="17">
    <source>
        <dbReference type="Proteomes" id="UP000006310"/>
    </source>
</evidence>
<feature type="transmembrane region" description="Helical" evidence="14">
    <location>
        <begin position="655"/>
        <end position="673"/>
    </location>
</feature>
<dbReference type="GO" id="GO:0071555">
    <property type="term" value="P:cell wall organization"/>
    <property type="evidence" value="ECO:0007669"/>
    <property type="project" value="UniProtKB-KW"/>
</dbReference>
<dbReference type="GO" id="GO:0006506">
    <property type="term" value="P:GPI anchor biosynthetic process"/>
    <property type="evidence" value="ECO:0007669"/>
    <property type="project" value="UniProtKB-UniPathway"/>
</dbReference>
<dbReference type="GO" id="GO:0051377">
    <property type="term" value="F:mannose-ethanolamine phosphotransferase activity"/>
    <property type="evidence" value="ECO:0007669"/>
    <property type="project" value="UniProtKB-UniRule"/>
</dbReference>
<dbReference type="HOGENOM" id="CLU_007676_0_0_1"/>
<keyword evidence="10 14" id="KW-0472">Membrane</keyword>
<name>J7S5L2_HUIN7</name>
<dbReference type="InterPro" id="IPR007070">
    <property type="entry name" value="GPI_EtnP_transferase_1"/>
</dbReference>
<feature type="transmembrane region" description="Helical" evidence="14">
    <location>
        <begin position="724"/>
        <end position="748"/>
    </location>
</feature>
<keyword evidence="6 14" id="KW-0808">Transferase</keyword>
<feature type="transmembrane region" description="Helical" evidence="14">
    <location>
        <begin position="458"/>
        <end position="480"/>
    </location>
</feature>
<dbReference type="Pfam" id="PF01663">
    <property type="entry name" value="Phosphodiest"/>
    <property type="match status" value="1"/>
</dbReference>
<dbReference type="Proteomes" id="UP000006310">
    <property type="component" value="Chromosome 3"/>
</dbReference>
<evidence type="ECO:0000256" key="8">
    <source>
        <dbReference type="ARBA" id="ARBA00022824"/>
    </source>
</evidence>
<feature type="transmembrane region" description="Helical" evidence="14">
    <location>
        <begin position="779"/>
        <end position="801"/>
    </location>
</feature>
<evidence type="ECO:0000256" key="11">
    <source>
        <dbReference type="ARBA" id="ARBA00023180"/>
    </source>
</evidence>
<keyword evidence="9 14" id="KW-1133">Transmembrane helix</keyword>
<comment type="function">
    <text evidence="13 14">Ethanolamine phosphate transferase involved in glycosylphosphatidylinositol-anchor biosynthesis. Transfers ethanolamine phosphate to the first alpha-1,4-linked mannose of the glycosylphosphatidylinositol precursor of GPI-anchor.</text>
</comment>
<dbReference type="InterPro" id="IPR017850">
    <property type="entry name" value="Alkaline_phosphatase_core_sf"/>
</dbReference>
<comment type="pathway">
    <text evidence="2 14">Glycolipid biosynthesis; glycosylphosphatidylinositol-anchor biosynthesis.</text>
</comment>
<keyword evidence="11" id="KW-0325">Glycoprotein</keyword>